<dbReference type="InterPro" id="IPR023186">
    <property type="entry name" value="IUNH"/>
</dbReference>
<comment type="caution">
    <text evidence="4">The sequence shown here is derived from an EMBL/GenBank/DDBJ whole genome shotgun (WGS) entry which is preliminary data.</text>
</comment>
<evidence type="ECO:0000259" key="3">
    <source>
        <dbReference type="Pfam" id="PF01156"/>
    </source>
</evidence>
<dbReference type="PANTHER" id="PTHR12304:SF46">
    <property type="entry name" value="INOSINE-ADENOSINE-GUANOSINE-NUCLEOSIDE HYDROLASE"/>
    <property type="match status" value="1"/>
</dbReference>
<evidence type="ECO:0000313" key="5">
    <source>
        <dbReference type="Proteomes" id="UP001142810"/>
    </source>
</evidence>
<sequence>MQSKDSNKKKKVIFDHDGGIDDLLSLLLLVTMEEVELVGVLITPADCYPDDALLSTLKILTLTNNASVPVAVGTLAGLNPFPPDWRAQPKFCHALPVMLRTKEVRDNVSKKDAHSWLAEYLSLADEPVTILMTGPATNLAKVIHRRADLRSKIEQVIWMAGAIQVKGNVAMHDSDGSQEWNAYWDPLATKTLIESGVNLCLVPLDVTNALPIDRQFLTQLSNVNSELSELAGQFWAATTTSIPSYEFTYFMWDILATALLGLPKPSWQVSTATVVVDIEPPRAGAITCDDHAGYNVTWLSAIDEKQVREYVIDKFSRGFNTFFTNKC</sequence>
<dbReference type="InterPro" id="IPR036452">
    <property type="entry name" value="Ribo_hydro-like"/>
</dbReference>
<evidence type="ECO:0000256" key="2">
    <source>
        <dbReference type="ARBA" id="ARBA00023295"/>
    </source>
</evidence>
<protein>
    <submittedName>
        <fullName evidence="4">Nucleoside hydrolase</fullName>
    </submittedName>
</protein>
<dbReference type="PANTHER" id="PTHR12304">
    <property type="entry name" value="INOSINE-URIDINE PREFERRING NUCLEOSIDE HYDROLASE"/>
    <property type="match status" value="1"/>
</dbReference>
<evidence type="ECO:0000256" key="1">
    <source>
        <dbReference type="ARBA" id="ARBA00022801"/>
    </source>
</evidence>
<name>A0ABT3P9K6_9ALTE</name>
<feature type="domain" description="Inosine/uridine-preferring nucleoside hydrolase" evidence="3">
    <location>
        <begin position="12"/>
        <end position="308"/>
    </location>
</feature>
<dbReference type="GO" id="GO:0016787">
    <property type="term" value="F:hydrolase activity"/>
    <property type="evidence" value="ECO:0007669"/>
    <property type="project" value="UniProtKB-KW"/>
</dbReference>
<keyword evidence="1 4" id="KW-0378">Hydrolase</keyword>
<proteinExistence type="predicted"/>
<dbReference type="InterPro" id="IPR001910">
    <property type="entry name" value="Inosine/uridine_hydrolase_dom"/>
</dbReference>
<dbReference type="Gene3D" id="3.90.245.10">
    <property type="entry name" value="Ribonucleoside hydrolase-like"/>
    <property type="match status" value="1"/>
</dbReference>
<gene>
    <name evidence="4" type="ORF">OPS25_09620</name>
</gene>
<dbReference type="Proteomes" id="UP001142810">
    <property type="component" value="Unassembled WGS sequence"/>
</dbReference>
<dbReference type="Pfam" id="PF01156">
    <property type="entry name" value="IU_nuc_hydro"/>
    <property type="match status" value="1"/>
</dbReference>
<dbReference type="RefSeq" id="WP_265617492.1">
    <property type="nucleotide sequence ID" value="NZ_JAPFRD010000010.1"/>
</dbReference>
<accession>A0ABT3P9K6</accession>
<dbReference type="SUPFAM" id="SSF53590">
    <property type="entry name" value="Nucleoside hydrolase"/>
    <property type="match status" value="1"/>
</dbReference>
<keyword evidence="5" id="KW-1185">Reference proteome</keyword>
<organism evidence="4 5">
    <name type="scientific">Alteromonas aquimaris</name>
    <dbReference type="NCBI Taxonomy" id="2998417"/>
    <lineage>
        <taxon>Bacteria</taxon>
        <taxon>Pseudomonadati</taxon>
        <taxon>Pseudomonadota</taxon>
        <taxon>Gammaproteobacteria</taxon>
        <taxon>Alteromonadales</taxon>
        <taxon>Alteromonadaceae</taxon>
        <taxon>Alteromonas/Salinimonas group</taxon>
        <taxon>Alteromonas</taxon>
    </lineage>
</organism>
<dbReference type="EMBL" id="JAPFRD010000010">
    <property type="protein sequence ID" value="MCW8108751.1"/>
    <property type="molecule type" value="Genomic_DNA"/>
</dbReference>
<reference evidence="4" key="1">
    <citation type="submission" date="2022-11" db="EMBL/GenBank/DDBJ databases">
        <title>Alteromonas sp. nov., isolated from sea water of the Qingdao.</title>
        <authorList>
            <person name="Wang Q."/>
        </authorList>
    </citation>
    <scope>NUCLEOTIDE SEQUENCE</scope>
    <source>
        <strain evidence="4">ASW11-7</strain>
    </source>
</reference>
<keyword evidence="2" id="KW-0326">Glycosidase</keyword>
<evidence type="ECO:0000313" key="4">
    <source>
        <dbReference type="EMBL" id="MCW8108751.1"/>
    </source>
</evidence>